<organism evidence="1 2">
    <name type="scientific">Botrytis paeoniae</name>
    <dbReference type="NCBI Taxonomy" id="278948"/>
    <lineage>
        <taxon>Eukaryota</taxon>
        <taxon>Fungi</taxon>
        <taxon>Dikarya</taxon>
        <taxon>Ascomycota</taxon>
        <taxon>Pezizomycotina</taxon>
        <taxon>Leotiomycetes</taxon>
        <taxon>Helotiales</taxon>
        <taxon>Sclerotiniaceae</taxon>
        <taxon>Botrytis</taxon>
    </lineage>
</organism>
<dbReference type="EMBL" id="PQXI01000011">
    <property type="protein sequence ID" value="TGO29809.1"/>
    <property type="molecule type" value="Genomic_DNA"/>
</dbReference>
<evidence type="ECO:0000313" key="2">
    <source>
        <dbReference type="Proteomes" id="UP000297910"/>
    </source>
</evidence>
<dbReference type="AlphaFoldDB" id="A0A4Z1G400"/>
<dbReference type="Proteomes" id="UP000297910">
    <property type="component" value="Unassembled WGS sequence"/>
</dbReference>
<accession>A0A4Z1G400</accession>
<reference evidence="1 2" key="1">
    <citation type="submission" date="2017-12" db="EMBL/GenBank/DDBJ databases">
        <title>Comparative genomics of Botrytis spp.</title>
        <authorList>
            <person name="Valero-Jimenez C.A."/>
            <person name="Tapia P."/>
            <person name="Veloso J."/>
            <person name="Silva-Moreno E."/>
            <person name="Staats M."/>
            <person name="Valdes J.H."/>
            <person name="Van Kan J.A.L."/>
        </authorList>
    </citation>
    <scope>NUCLEOTIDE SEQUENCE [LARGE SCALE GENOMIC DNA]</scope>
    <source>
        <strain evidence="1 2">Bp0003</strain>
    </source>
</reference>
<keyword evidence="2" id="KW-1185">Reference proteome</keyword>
<proteinExistence type="predicted"/>
<comment type="caution">
    <text evidence="1">The sequence shown here is derived from an EMBL/GenBank/DDBJ whole genome shotgun (WGS) entry which is preliminary data.</text>
</comment>
<evidence type="ECO:0000313" key="1">
    <source>
        <dbReference type="EMBL" id="TGO29809.1"/>
    </source>
</evidence>
<protein>
    <submittedName>
        <fullName evidence="1">Uncharacterized protein</fullName>
    </submittedName>
</protein>
<name>A0A4Z1G400_9HELO</name>
<gene>
    <name evidence="1" type="ORF">BPAE_0011g00820</name>
</gene>
<sequence length="88" mass="10284">MTRTKNFNHRNRAERERQLPRRVIIPEEVSDKLASSTILPTVKLNFSNSRNAELVAWETFQEAVRAQVRAIVAYQNAVSNFKLVWEEI</sequence>